<comment type="caution">
    <text evidence="1">The sequence shown here is derived from an EMBL/GenBank/DDBJ whole genome shotgun (WGS) entry which is preliminary data.</text>
</comment>
<organism evidence="1 2">
    <name type="scientific">Neorhizobium galegae</name>
    <name type="common">Rhizobium galegae</name>
    <dbReference type="NCBI Taxonomy" id="399"/>
    <lineage>
        <taxon>Bacteria</taxon>
        <taxon>Pseudomonadati</taxon>
        <taxon>Pseudomonadota</taxon>
        <taxon>Alphaproteobacteria</taxon>
        <taxon>Hyphomicrobiales</taxon>
        <taxon>Rhizobiaceae</taxon>
        <taxon>Rhizobium/Agrobacterium group</taxon>
        <taxon>Neorhizobium</taxon>
    </lineage>
</organism>
<dbReference type="Pfam" id="PF10987">
    <property type="entry name" value="DUF2806"/>
    <property type="match status" value="1"/>
</dbReference>
<protein>
    <submittedName>
        <fullName evidence="1">DUF2806 domain-containing protein</fullName>
    </submittedName>
</protein>
<dbReference type="RefSeq" id="WP_151041996.1">
    <property type="nucleotide sequence ID" value="NZ_VZUL01000002.1"/>
</dbReference>
<proteinExistence type="predicted"/>
<dbReference type="InterPro" id="IPR021254">
    <property type="entry name" value="DUF2806"/>
</dbReference>
<dbReference type="AlphaFoldDB" id="A0A6A1TUE8"/>
<dbReference type="EMBL" id="VZUL01000002">
    <property type="protein sequence ID" value="KAB1086527.1"/>
    <property type="molecule type" value="Genomic_DNA"/>
</dbReference>
<accession>A0A6A1TUE8</accession>
<evidence type="ECO:0000313" key="2">
    <source>
        <dbReference type="Proteomes" id="UP000386575"/>
    </source>
</evidence>
<sequence>MPKRNPRPDSFVSINPLAKIDVAEAETKAEIIRAKGKLEITELEVRGLQRMVYEEGKNQANIEAITAKAIPHLSDTAEPQKLDEDFVRYLFDKAKLVSNDEMQELWAKILANEANTAGSFSRRSMDLVSQMSRRDAELFTRFVRNVWIIDTPTPVIPETHAFPAEDGLSLDFTALQHLESIGLVSYAGAASYCKFGFGKTARIYYYGCPVDIEFQNESNNQFQVGKALLTVTGVELANISGATPSIAAFERALEYLVDQNVAVSLPCSAKHAYLTLRNL</sequence>
<name>A0A6A1TUE8_NEOGA</name>
<reference evidence="1 2" key="1">
    <citation type="submission" date="2019-09" db="EMBL/GenBank/DDBJ databases">
        <title>Genome sequencing of Ng87 strain.</title>
        <authorList>
            <person name="Karasev E.S."/>
            <person name="Andronov E."/>
        </authorList>
    </citation>
    <scope>NUCLEOTIDE SEQUENCE [LARGE SCALE GENOMIC DNA]</scope>
    <source>
        <strain evidence="1 2">Ng87</strain>
    </source>
</reference>
<evidence type="ECO:0000313" key="1">
    <source>
        <dbReference type="EMBL" id="KAB1086527.1"/>
    </source>
</evidence>
<gene>
    <name evidence="1" type="ORF">F4V91_08885</name>
</gene>
<dbReference type="Proteomes" id="UP000386575">
    <property type="component" value="Unassembled WGS sequence"/>
</dbReference>